<dbReference type="Gene3D" id="3.40.50.360">
    <property type="match status" value="1"/>
</dbReference>
<evidence type="ECO:0000313" key="1">
    <source>
        <dbReference type="EMBL" id="ALM93834.1"/>
    </source>
</evidence>
<dbReference type="Proteomes" id="UP000197638">
    <property type="component" value="Chromosome"/>
</dbReference>
<reference evidence="1 3" key="1">
    <citation type="submission" date="2015-11" db="EMBL/GenBank/DDBJ databases">
        <authorList>
            <person name="Kook J.-K."/>
            <person name="Park S.-N."/>
            <person name="Lim Y.K."/>
            <person name="Jo E."/>
        </authorList>
    </citation>
    <scope>NUCLEOTIDE SEQUENCE [LARGE SCALE GENOMIC DNA]</scope>
    <source>
        <strain evidence="1 3">ChDC F306</strain>
    </source>
</reference>
<dbReference type="PANTHER" id="PTHR43741:SF3">
    <property type="entry name" value="NADPH-DEPENDENT FMN REDUCTASE-LIKE DOMAIN-CONTAINING PROTEIN"/>
    <property type="match status" value="1"/>
</dbReference>
<reference evidence="2 4" key="2">
    <citation type="submission" date="2017-06" db="EMBL/GenBank/DDBJ databases">
        <title>Genome sequencing of Fusobacterium nucleatum subsp. polymorphum KCOM 1275 (=ChDC F310).</title>
        <authorList>
            <person name="Kook J.-K."/>
            <person name="Park S.-N."/>
            <person name="Lim Y.K."/>
            <person name="Roh H."/>
        </authorList>
    </citation>
    <scope>NUCLEOTIDE SEQUENCE [LARGE SCALE GENOMIC DNA]</scope>
    <source>
        <strain evidence="2 4">KCOM 1275</strain>
    </source>
</reference>
<evidence type="ECO:0000313" key="4">
    <source>
        <dbReference type="Proteomes" id="UP000197638"/>
    </source>
</evidence>
<sequence>MEIIIHDLPEEKLKNMCKSTDNSLIISDNKKIKNCMGCFYCWTKNPGECRIKDGYDNLAELYSKAEKIIIISKCCYGSYSPFIKNVLDRSIPYLLPFFKIKNKEMHHTIRYKKSFYFDVYFYGKNISDEEKEIAKSTIKANCINLNVANFNISFLENFN</sequence>
<dbReference type="Proteomes" id="UP000067061">
    <property type="component" value="Chromosome"/>
</dbReference>
<dbReference type="EMBL" id="CP013121">
    <property type="protein sequence ID" value="ALM93834.1"/>
    <property type="molecule type" value="Genomic_DNA"/>
</dbReference>
<gene>
    <name evidence="2" type="ORF">CBG61_01880</name>
    <name evidence="1" type="ORF">RO02_04115</name>
</gene>
<dbReference type="EMBL" id="CP022123">
    <property type="protein sequence ID" value="ASG27809.1"/>
    <property type="molecule type" value="Genomic_DNA"/>
</dbReference>
<organism evidence="1 3">
    <name type="scientific">Fusobacterium nucleatum subsp. polymorphum</name>
    <name type="common">Fusobacterium polymorphum</name>
    <dbReference type="NCBI Taxonomy" id="76857"/>
    <lineage>
        <taxon>Bacteria</taxon>
        <taxon>Fusobacteriati</taxon>
        <taxon>Fusobacteriota</taxon>
        <taxon>Fusobacteriia</taxon>
        <taxon>Fusobacteriales</taxon>
        <taxon>Fusobacteriaceae</taxon>
        <taxon>Fusobacterium</taxon>
    </lineage>
</organism>
<accession>A0A0S1YTT6</accession>
<evidence type="ECO:0000313" key="2">
    <source>
        <dbReference type="EMBL" id="ASG27809.1"/>
    </source>
</evidence>
<name>A0A0S1YTT6_FUSNP</name>
<dbReference type="PANTHER" id="PTHR43741">
    <property type="entry name" value="FMN-DEPENDENT NADH-AZOREDUCTASE 1"/>
    <property type="match status" value="1"/>
</dbReference>
<dbReference type="InterPro" id="IPR050104">
    <property type="entry name" value="FMN-dep_NADH:Q_OxRdtase_AzoR1"/>
</dbReference>
<dbReference type="AlphaFoldDB" id="A0A0S1YTT6"/>
<evidence type="ECO:0000313" key="3">
    <source>
        <dbReference type="Proteomes" id="UP000067061"/>
    </source>
</evidence>
<dbReference type="SUPFAM" id="SSF52218">
    <property type="entry name" value="Flavoproteins"/>
    <property type="match status" value="1"/>
</dbReference>
<dbReference type="RefSeq" id="WP_032888754.1">
    <property type="nucleotide sequence ID" value="NZ_CP013121.1"/>
</dbReference>
<dbReference type="InterPro" id="IPR029039">
    <property type="entry name" value="Flavoprotein-like_sf"/>
</dbReference>
<protein>
    <submittedName>
        <fullName evidence="2">Flavodoxin family protein</fullName>
    </submittedName>
    <submittedName>
        <fullName evidence="1">Iron-sulfur protein</fullName>
    </submittedName>
</protein>
<proteinExistence type="predicted"/>